<dbReference type="AlphaFoldDB" id="A0A7M7HGD1"/>
<reference evidence="3" key="1">
    <citation type="submission" date="2015-02" db="EMBL/GenBank/DDBJ databases">
        <title>Genome sequencing for Strongylocentrotus purpuratus.</title>
        <authorList>
            <person name="Murali S."/>
            <person name="Liu Y."/>
            <person name="Vee V."/>
            <person name="English A."/>
            <person name="Wang M."/>
            <person name="Skinner E."/>
            <person name="Han Y."/>
            <person name="Muzny D.M."/>
            <person name="Worley K.C."/>
            <person name="Gibbs R.A."/>
        </authorList>
    </citation>
    <scope>NUCLEOTIDE SEQUENCE</scope>
</reference>
<evidence type="ECO:0000313" key="2">
    <source>
        <dbReference type="EnsemblMetazoa" id="XP_011664484"/>
    </source>
</evidence>
<organism evidence="2 3">
    <name type="scientific">Strongylocentrotus purpuratus</name>
    <name type="common">Purple sea urchin</name>
    <dbReference type="NCBI Taxonomy" id="7668"/>
    <lineage>
        <taxon>Eukaryota</taxon>
        <taxon>Metazoa</taxon>
        <taxon>Echinodermata</taxon>
        <taxon>Eleutherozoa</taxon>
        <taxon>Echinozoa</taxon>
        <taxon>Echinoidea</taxon>
        <taxon>Euechinoidea</taxon>
        <taxon>Echinacea</taxon>
        <taxon>Camarodonta</taxon>
        <taxon>Echinidea</taxon>
        <taxon>Strongylocentrotidae</taxon>
        <taxon>Strongylocentrotus</taxon>
    </lineage>
</organism>
<dbReference type="InParanoid" id="A0A7M7HGD1"/>
<dbReference type="InterPro" id="IPR011042">
    <property type="entry name" value="6-blade_b-propeller_TolB-like"/>
</dbReference>
<dbReference type="CDD" id="cd19776">
    <property type="entry name" value="Bbox2_TRIM25_C-IV"/>
    <property type="match status" value="1"/>
</dbReference>
<accession>A0A7M7HGD1</accession>
<evidence type="ECO:0000256" key="1">
    <source>
        <dbReference type="SAM" id="Coils"/>
    </source>
</evidence>
<dbReference type="PANTHER" id="PTHR25462:SF296">
    <property type="entry name" value="MEIOTIC P26, ISOFORM F"/>
    <property type="match status" value="1"/>
</dbReference>
<dbReference type="GeneID" id="105438408"/>
<reference evidence="2" key="2">
    <citation type="submission" date="2021-01" db="UniProtKB">
        <authorList>
            <consortium name="EnsemblMetazoa"/>
        </authorList>
    </citation>
    <scope>IDENTIFICATION</scope>
</reference>
<dbReference type="OrthoDB" id="9989938at2759"/>
<dbReference type="RefSeq" id="XP_011664484.1">
    <property type="nucleotide sequence ID" value="XM_011666182.1"/>
</dbReference>
<keyword evidence="3" id="KW-1185">Reference proteome</keyword>
<sequence>MASKFPGEKDEKVELRTRKGHDMTWSCDIHGESIKFYCKEHEIPLCHPCATKDHQKPCHLENIEDVILERRRKLDVKQPEIEEMKKQQKALDYKLESIAASASNHLQSVNDDLQTAFENKLKSVKEKEERAIRSINEEADEEIQIINEKREGRIKSCHEEAEQQQLILKESQAKVESDTKTISEVIPKKIKYLKNKNQHAISTLDKIDSKIKRITQEDKTLVNETPQVLESLDEHLSLNVHQDVSDCLERIQSEVLRVKFVEGEVGGEHYGRIDGYISKWELVKSIRIPPIVDYPRMCGLISDNEICVREARSNHTYVTNISNGRTQKVIEGDGNVCITSCAPIDSNVIVCGKWRRGFTGDSLDGCITLYDRQWKVIRDISIPTNSCYYNVYVDVDRDGMILAGQRDQSNIYVINPADGKIVNTITMQGKVMMGGIQALSSGDIVVKTCDKAFPVISRSGEEKAVIHSDEWCKSWCRVDKLTDTVYTTYVDTERNICAVDQVSCDGIIEAKRIVEYEDSCHLLYYINSCLATHSGNLVACDGDNFFVFEKSFIV</sequence>
<keyword evidence="1" id="KW-0175">Coiled coil</keyword>
<dbReference type="Gene3D" id="3.30.160.60">
    <property type="entry name" value="Classic Zinc Finger"/>
    <property type="match status" value="1"/>
</dbReference>
<dbReference type="Proteomes" id="UP000007110">
    <property type="component" value="Unassembled WGS sequence"/>
</dbReference>
<evidence type="ECO:0008006" key="4">
    <source>
        <dbReference type="Google" id="ProtNLM"/>
    </source>
</evidence>
<dbReference type="KEGG" id="spu:105438408"/>
<dbReference type="OMA" id="CITSCAP"/>
<dbReference type="PANTHER" id="PTHR25462">
    <property type="entry name" value="BONUS, ISOFORM C-RELATED"/>
    <property type="match status" value="1"/>
</dbReference>
<dbReference type="SUPFAM" id="SSF50969">
    <property type="entry name" value="YVTN repeat-like/Quinoprotein amine dehydrogenase"/>
    <property type="match status" value="1"/>
</dbReference>
<dbReference type="EnsemblMetazoa" id="XM_011666182">
    <property type="protein sequence ID" value="XP_011664484"/>
    <property type="gene ID" value="LOC105438408"/>
</dbReference>
<dbReference type="Gene3D" id="2.120.10.30">
    <property type="entry name" value="TolB, C-terminal domain"/>
    <property type="match status" value="1"/>
</dbReference>
<dbReference type="InterPro" id="IPR011044">
    <property type="entry name" value="Quino_amine_DH_bsu"/>
</dbReference>
<evidence type="ECO:0000313" key="3">
    <source>
        <dbReference type="Proteomes" id="UP000007110"/>
    </source>
</evidence>
<dbReference type="SUPFAM" id="SSF57845">
    <property type="entry name" value="B-box zinc-binding domain"/>
    <property type="match status" value="1"/>
</dbReference>
<protein>
    <recommendedName>
        <fullName evidence="4">B box-type domain-containing protein</fullName>
    </recommendedName>
</protein>
<dbReference type="InterPro" id="IPR047153">
    <property type="entry name" value="TRIM45/56/19-like"/>
</dbReference>
<name>A0A7M7HGD1_STRPU</name>
<feature type="coiled-coil region" evidence="1">
    <location>
        <begin position="110"/>
        <end position="145"/>
    </location>
</feature>
<proteinExistence type="predicted"/>